<accession>A0ABX9KDP9</accession>
<comment type="caution">
    <text evidence="1">The sequence shown here is derived from an EMBL/GenBank/DDBJ whole genome shotgun (WGS) entry which is preliminary data.</text>
</comment>
<evidence type="ECO:0000313" key="2">
    <source>
        <dbReference type="Proteomes" id="UP000263486"/>
    </source>
</evidence>
<reference evidence="1 2" key="1">
    <citation type="submission" date="2018-08" db="EMBL/GenBank/DDBJ databases">
        <title>Draft genome sequence of Psychrilyobacter sp. strain SD5 isolated from Black Sea water.</title>
        <authorList>
            <person name="Yadav S."/>
            <person name="Villanueva L."/>
            <person name="Damste J.S.S."/>
        </authorList>
    </citation>
    <scope>NUCLEOTIDE SEQUENCE [LARGE SCALE GENOMIC DNA]</scope>
    <source>
        <strain evidence="1 2">SD5</strain>
    </source>
</reference>
<gene>
    <name evidence="1" type="ORF">DYH56_15060</name>
</gene>
<dbReference type="EMBL" id="QUAJ01000048">
    <property type="protein sequence ID" value="REI39376.1"/>
    <property type="molecule type" value="Genomic_DNA"/>
</dbReference>
<organism evidence="1 2">
    <name type="scientific">Psychrilyobacter piezotolerans</name>
    <dbReference type="NCBI Taxonomy" id="2293438"/>
    <lineage>
        <taxon>Bacteria</taxon>
        <taxon>Fusobacteriati</taxon>
        <taxon>Fusobacteriota</taxon>
        <taxon>Fusobacteriia</taxon>
        <taxon>Fusobacteriales</taxon>
        <taxon>Fusobacteriaceae</taxon>
        <taxon>Psychrilyobacter</taxon>
    </lineage>
</organism>
<proteinExistence type="predicted"/>
<keyword evidence="2" id="KW-1185">Reference proteome</keyword>
<sequence>MKHMQINIHETTVKINDIRIFGVNDLKIGRDYLMIKKNDDNLIHFIDHRKEEDPYFTVVRVRDRVRLAHNYKYSNFIPLDIMAGYNNKTL</sequence>
<protein>
    <submittedName>
        <fullName evidence="1">Uncharacterized protein</fullName>
    </submittedName>
</protein>
<dbReference type="Proteomes" id="UP000263486">
    <property type="component" value="Unassembled WGS sequence"/>
</dbReference>
<name>A0ABX9KDP9_9FUSO</name>
<evidence type="ECO:0000313" key="1">
    <source>
        <dbReference type="EMBL" id="REI39376.1"/>
    </source>
</evidence>
<dbReference type="RefSeq" id="WP_114643691.1">
    <property type="nucleotide sequence ID" value="NZ_JAACIO010000045.1"/>
</dbReference>